<proteinExistence type="predicted"/>
<sequence length="99" mass="10363">MLISHDARNAVENQKHDPKGDSRDSIFFYNVLHPPHIHRTGKFDKCFDSGDSKADSTVNESAIVDAGSSSSGPGNTSNSIPASVGQLLSKVAPVTAAVG</sequence>
<dbReference type="Proteomes" id="UP001367508">
    <property type="component" value="Unassembled WGS sequence"/>
</dbReference>
<gene>
    <name evidence="2" type="ORF">VNO77_30236</name>
</gene>
<evidence type="ECO:0000256" key="1">
    <source>
        <dbReference type="SAM" id="MobiDB-lite"/>
    </source>
</evidence>
<protein>
    <submittedName>
        <fullName evidence="2">Uncharacterized protein</fullName>
    </submittedName>
</protein>
<accession>A0AAN9KQ40</accession>
<evidence type="ECO:0000313" key="2">
    <source>
        <dbReference type="EMBL" id="KAK7320606.1"/>
    </source>
</evidence>
<dbReference type="EMBL" id="JAYMYQ010000007">
    <property type="protein sequence ID" value="KAK7320606.1"/>
    <property type="molecule type" value="Genomic_DNA"/>
</dbReference>
<feature type="region of interest" description="Disordered" evidence="1">
    <location>
        <begin position="64"/>
        <end position="84"/>
    </location>
</feature>
<name>A0AAN9KQ40_CANGL</name>
<comment type="caution">
    <text evidence="2">The sequence shown here is derived from an EMBL/GenBank/DDBJ whole genome shotgun (WGS) entry which is preliminary data.</text>
</comment>
<evidence type="ECO:0000313" key="3">
    <source>
        <dbReference type="Proteomes" id="UP001367508"/>
    </source>
</evidence>
<organism evidence="2 3">
    <name type="scientific">Canavalia gladiata</name>
    <name type="common">Sword bean</name>
    <name type="synonym">Dolichos gladiatus</name>
    <dbReference type="NCBI Taxonomy" id="3824"/>
    <lineage>
        <taxon>Eukaryota</taxon>
        <taxon>Viridiplantae</taxon>
        <taxon>Streptophyta</taxon>
        <taxon>Embryophyta</taxon>
        <taxon>Tracheophyta</taxon>
        <taxon>Spermatophyta</taxon>
        <taxon>Magnoliopsida</taxon>
        <taxon>eudicotyledons</taxon>
        <taxon>Gunneridae</taxon>
        <taxon>Pentapetalae</taxon>
        <taxon>rosids</taxon>
        <taxon>fabids</taxon>
        <taxon>Fabales</taxon>
        <taxon>Fabaceae</taxon>
        <taxon>Papilionoideae</taxon>
        <taxon>50 kb inversion clade</taxon>
        <taxon>NPAAA clade</taxon>
        <taxon>indigoferoid/millettioid clade</taxon>
        <taxon>Phaseoleae</taxon>
        <taxon>Canavalia</taxon>
    </lineage>
</organism>
<feature type="compositionally biased region" description="Low complexity" evidence="1">
    <location>
        <begin position="67"/>
        <end position="79"/>
    </location>
</feature>
<feature type="region of interest" description="Disordered" evidence="1">
    <location>
        <begin position="1"/>
        <end position="24"/>
    </location>
</feature>
<dbReference type="AlphaFoldDB" id="A0AAN9KQ40"/>
<reference evidence="2 3" key="1">
    <citation type="submission" date="2024-01" db="EMBL/GenBank/DDBJ databases">
        <title>The genomes of 5 underutilized Papilionoideae crops provide insights into root nodulation and disease resistanc.</title>
        <authorList>
            <person name="Jiang F."/>
        </authorList>
    </citation>
    <scope>NUCLEOTIDE SEQUENCE [LARGE SCALE GENOMIC DNA]</scope>
    <source>
        <strain evidence="2">LVBAO_FW01</strain>
        <tissue evidence="2">Leaves</tissue>
    </source>
</reference>
<keyword evidence="3" id="KW-1185">Reference proteome</keyword>